<evidence type="ECO:0000313" key="3">
    <source>
        <dbReference type="EMBL" id="WNL22322.1"/>
    </source>
</evidence>
<organism evidence="4">
    <name type="scientific">Arcobacter sp. AZ-2023</name>
    <dbReference type="NCBI Taxonomy" id="3074453"/>
    <lineage>
        <taxon>Bacteria</taxon>
        <taxon>Pseudomonadati</taxon>
        <taxon>Campylobacterota</taxon>
        <taxon>Epsilonproteobacteria</taxon>
        <taxon>Campylobacterales</taxon>
        <taxon>Arcobacteraceae</taxon>
        <taxon>Arcobacter</taxon>
    </lineage>
</organism>
<dbReference type="EMBL" id="CP134845">
    <property type="protein sequence ID" value="WNL13939.1"/>
    <property type="molecule type" value="Genomic_DNA"/>
</dbReference>
<dbReference type="EMBL" id="CP134849">
    <property type="protein sequence ID" value="WNL20180.1"/>
    <property type="molecule type" value="Genomic_DNA"/>
</dbReference>
<evidence type="ECO:0000313" key="2">
    <source>
        <dbReference type="EMBL" id="WNL20180.1"/>
    </source>
</evidence>
<dbReference type="EMBL" id="CP134850">
    <property type="protein sequence ID" value="WNL22322.1"/>
    <property type="molecule type" value="Genomic_DNA"/>
</dbReference>
<reference evidence="1" key="2">
    <citation type="submission" date="2023-09" db="EMBL/GenBank/DDBJ databases">
        <title>Characterization of Arcobacter Isolates from Retail Chicken Sold in Supermarkets in Tbilisi, Georgia.</title>
        <authorList>
            <person name="Matthias R."/>
            <person name="Zautner A.E."/>
        </authorList>
    </citation>
    <scope>NUCLEOTIDE SEQUENCE</scope>
    <source>
        <strain evidence="1">LEO 108</strain>
    </source>
</reference>
<evidence type="ECO:0000313" key="4">
    <source>
        <dbReference type="EMBL" id="WNL23641.1"/>
    </source>
</evidence>
<proteinExistence type="predicted"/>
<dbReference type="AlphaFoldDB" id="A0AA96IA80"/>
<sequence>MKLLKVFYNIKNKIFEIFFKKNISNIILYFFSNNSKITFINFSFGCLTIIGDNKSYKVEIIKNSLSKELKNRALIKNKYHSINKLLLPILIEKKFGFRILISDTIPKLNNSLDIFKAYSNVLNQFNKHYIENKNISVKDFCMIKLAIEKISRNQKEYKELEYLFQNEINKQKKFRPSHGDFHLNNILKYNDFFYIIDLDCFREIQFIWMDEIYFVIELIYIENKDKYKSWRNICYKILLEEDDILYQYKEYFINFNYKQPFTQMLIFIFDRIGQDSLYGKCNFDFIHKIIDSTHSKVIK</sequence>
<evidence type="ECO:0000313" key="1">
    <source>
        <dbReference type="EMBL" id="WNL13939.1"/>
    </source>
</evidence>
<gene>
    <name evidence="1" type="ORF">RJG51_07825</name>
    <name evidence="2" type="ORF">RJG53_05455</name>
    <name evidence="4" type="ORF">RJG55_00805</name>
    <name evidence="3" type="ORF">RJG56_05305</name>
</gene>
<name>A0AA96IA80_9BACT</name>
<protein>
    <submittedName>
        <fullName evidence="4">Uncharacterized protein</fullName>
    </submittedName>
</protein>
<accession>A0AA96IA80</accession>
<reference evidence="4" key="1">
    <citation type="submission" date="2023-09" db="EMBL/GenBank/DDBJ databases">
        <title>Arcobacter tbilisiensis sp. nov. isolated from chicken meat in Tbilisi, Georgia.</title>
        <authorList>
            <person name="Matthias R."/>
            <person name="Zautner A.E."/>
        </authorList>
    </citation>
    <scope>NUCLEOTIDE SEQUENCE</scope>
    <source>
        <strain evidence="4">LEO 74</strain>
        <strain evidence="3">LEO 79</strain>
        <strain evidence="2">LEO 99</strain>
    </source>
</reference>
<dbReference type="EMBL" id="CP134851">
    <property type="protein sequence ID" value="WNL23641.1"/>
    <property type="molecule type" value="Genomic_DNA"/>
</dbReference>